<keyword evidence="3" id="KW-1185">Reference proteome</keyword>
<accession>A0ABW3MGB9</accession>
<keyword evidence="1" id="KW-0812">Transmembrane</keyword>
<keyword evidence="1" id="KW-1133">Transmembrane helix</keyword>
<feature type="transmembrane region" description="Helical" evidence="1">
    <location>
        <begin position="74"/>
        <end position="95"/>
    </location>
</feature>
<dbReference type="EMBL" id="JBHTIS010002366">
    <property type="protein sequence ID" value="MFD1049731.1"/>
    <property type="molecule type" value="Genomic_DNA"/>
</dbReference>
<evidence type="ECO:0000313" key="2">
    <source>
        <dbReference type="EMBL" id="MFD1049731.1"/>
    </source>
</evidence>
<keyword evidence="1" id="KW-0472">Membrane</keyword>
<protein>
    <submittedName>
        <fullName evidence="2">Uncharacterized protein</fullName>
    </submittedName>
</protein>
<feature type="transmembrane region" description="Helical" evidence="1">
    <location>
        <begin position="16"/>
        <end position="38"/>
    </location>
</feature>
<organism evidence="2 3">
    <name type="scientific">Kibdelosporangium lantanae</name>
    <dbReference type="NCBI Taxonomy" id="1497396"/>
    <lineage>
        <taxon>Bacteria</taxon>
        <taxon>Bacillati</taxon>
        <taxon>Actinomycetota</taxon>
        <taxon>Actinomycetes</taxon>
        <taxon>Pseudonocardiales</taxon>
        <taxon>Pseudonocardiaceae</taxon>
        <taxon>Kibdelosporangium</taxon>
    </lineage>
</organism>
<proteinExistence type="predicted"/>
<name>A0ABW3MGB9_9PSEU</name>
<dbReference type="Proteomes" id="UP001597045">
    <property type="component" value="Unassembled WGS sequence"/>
</dbReference>
<sequence length="99" mass="10489">MAGYHVDSGRRTAANIVNLVGTGLALVLVAHIVFVLAGARPDHPVATWAASWSDVIGLWFTNMFSTGDSDFTTVLNYGSAAVFWLVVTGVVARVLRNVG</sequence>
<evidence type="ECO:0000313" key="3">
    <source>
        <dbReference type="Proteomes" id="UP001597045"/>
    </source>
</evidence>
<gene>
    <name evidence="2" type="ORF">ACFQ1S_31475</name>
</gene>
<evidence type="ECO:0000256" key="1">
    <source>
        <dbReference type="SAM" id="Phobius"/>
    </source>
</evidence>
<reference evidence="3" key="1">
    <citation type="journal article" date="2019" name="Int. J. Syst. Evol. Microbiol.">
        <title>The Global Catalogue of Microorganisms (GCM) 10K type strain sequencing project: providing services to taxonomists for standard genome sequencing and annotation.</title>
        <authorList>
            <consortium name="The Broad Institute Genomics Platform"/>
            <consortium name="The Broad Institute Genome Sequencing Center for Infectious Disease"/>
            <person name="Wu L."/>
            <person name="Ma J."/>
        </authorList>
    </citation>
    <scope>NUCLEOTIDE SEQUENCE [LARGE SCALE GENOMIC DNA]</scope>
    <source>
        <strain evidence="3">JCM 31486</strain>
    </source>
</reference>
<comment type="caution">
    <text evidence="2">The sequence shown here is derived from an EMBL/GenBank/DDBJ whole genome shotgun (WGS) entry which is preliminary data.</text>
</comment>